<evidence type="ECO:0000313" key="9">
    <source>
        <dbReference type="Proteomes" id="UP000034181"/>
    </source>
</evidence>
<dbReference type="GO" id="GO:0004519">
    <property type="term" value="F:endonuclease activity"/>
    <property type="evidence" value="ECO:0007669"/>
    <property type="project" value="UniProtKB-KW"/>
</dbReference>
<dbReference type="EMBL" id="LBUZ01000044">
    <property type="protein sequence ID" value="KKQ74001.1"/>
    <property type="molecule type" value="Genomic_DNA"/>
</dbReference>
<comment type="caution">
    <text evidence="8">The sequence shown here is derived from an EMBL/GenBank/DDBJ whole genome shotgun (WGS) entry which is preliminary data.</text>
</comment>
<evidence type="ECO:0000256" key="5">
    <source>
        <dbReference type="ARBA" id="ARBA00022801"/>
    </source>
</evidence>
<keyword evidence="2" id="KW-1277">Toxin-antitoxin system</keyword>
<sequence length="73" mass="8580">MPKLPSFKPRQLIKKFEKAGYVIDRQRGSHVILYHPKERKRLTIPMHVKDLPKGTLNSIIKQSGLTREEFLKL</sequence>
<dbReference type="InterPro" id="IPR012933">
    <property type="entry name" value="HicA_mRNA_interferase"/>
</dbReference>
<evidence type="ECO:0000256" key="4">
    <source>
        <dbReference type="ARBA" id="ARBA00022759"/>
    </source>
</evidence>
<reference evidence="8 9" key="1">
    <citation type="journal article" date="2015" name="Nature">
        <title>rRNA introns, odd ribosomes, and small enigmatic genomes across a large radiation of phyla.</title>
        <authorList>
            <person name="Brown C.T."/>
            <person name="Hug L.A."/>
            <person name="Thomas B.C."/>
            <person name="Sharon I."/>
            <person name="Castelle C.J."/>
            <person name="Singh A."/>
            <person name="Wilkins M.J."/>
            <person name="Williams K.H."/>
            <person name="Banfield J.F."/>
        </authorList>
    </citation>
    <scope>NUCLEOTIDE SEQUENCE [LARGE SCALE GENOMIC DNA]</scope>
</reference>
<evidence type="ECO:0008006" key="10">
    <source>
        <dbReference type="Google" id="ProtNLM"/>
    </source>
</evidence>
<protein>
    <recommendedName>
        <fullName evidence="10">YcfA family protein</fullName>
    </recommendedName>
</protein>
<keyword evidence="4" id="KW-0255">Endonuclease</keyword>
<keyword evidence="3" id="KW-0540">Nuclease</keyword>
<comment type="similarity">
    <text evidence="1">Belongs to the HicA mRNA interferase family.</text>
</comment>
<name>A0A0G0NA57_9BACT</name>
<dbReference type="GO" id="GO:0003729">
    <property type="term" value="F:mRNA binding"/>
    <property type="evidence" value="ECO:0007669"/>
    <property type="project" value="InterPro"/>
</dbReference>
<keyword evidence="5" id="KW-0378">Hydrolase</keyword>
<evidence type="ECO:0000256" key="6">
    <source>
        <dbReference type="ARBA" id="ARBA00022884"/>
    </source>
</evidence>
<accession>A0A0G0NA57</accession>
<dbReference type="SUPFAM" id="SSF54786">
    <property type="entry name" value="YcfA/nrd intein domain"/>
    <property type="match status" value="1"/>
</dbReference>
<keyword evidence="6" id="KW-0694">RNA-binding</keyword>
<evidence type="ECO:0000256" key="7">
    <source>
        <dbReference type="ARBA" id="ARBA00023016"/>
    </source>
</evidence>
<evidence type="ECO:0000256" key="3">
    <source>
        <dbReference type="ARBA" id="ARBA00022722"/>
    </source>
</evidence>
<organism evidence="8 9">
    <name type="scientific">Candidatus Woesebacteria bacterium GW2011_GWB1_38_5b</name>
    <dbReference type="NCBI Taxonomy" id="1618569"/>
    <lineage>
        <taxon>Bacteria</taxon>
        <taxon>Candidatus Woeseibacteriota</taxon>
    </lineage>
</organism>
<dbReference type="GO" id="GO:0016787">
    <property type="term" value="F:hydrolase activity"/>
    <property type="evidence" value="ECO:0007669"/>
    <property type="project" value="UniProtKB-KW"/>
</dbReference>
<gene>
    <name evidence="8" type="ORF">US96_C0044G0005</name>
</gene>
<dbReference type="AlphaFoldDB" id="A0A0G0NA57"/>
<evidence type="ECO:0000256" key="1">
    <source>
        <dbReference type="ARBA" id="ARBA00006620"/>
    </source>
</evidence>
<dbReference type="InterPro" id="IPR038570">
    <property type="entry name" value="HicA_sf"/>
</dbReference>
<dbReference type="Pfam" id="PF07927">
    <property type="entry name" value="HicA_toxin"/>
    <property type="match status" value="1"/>
</dbReference>
<evidence type="ECO:0000313" key="8">
    <source>
        <dbReference type="EMBL" id="KKQ74001.1"/>
    </source>
</evidence>
<evidence type="ECO:0000256" key="2">
    <source>
        <dbReference type="ARBA" id="ARBA00022649"/>
    </source>
</evidence>
<proteinExistence type="inferred from homology"/>
<dbReference type="Proteomes" id="UP000034181">
    <property type="component" value="Unassembled WGS sequence"/>
</dbReference>
<dbReference type="Gene3D" id="3.30.920.30">
    <property type="entry name" value="Hypothetical protein"/>
    <property type="match status" value="1"/>
</dbReference>
<dbReference type="PANTHER" id="PTHR34873">
    <property type="entry name" value="SSR1766 PROTEIN"/>
    <property type="match status" value="1"/>
</dbReference>
<keyword evidence="7" id="KW-0346">Stress response</keyword>
<dbReference type="PANTHER" id="PTHR34873:SF3">
    <property type="entry name" value="ADDICTION MODULE TOXIN, HICA FAMILY"/>
    <property type="match status" value="1"/>
</dbReference>